<reference evidence="1 2" key="1">
    <citation type="submission" date="2016-02" db="EMBL/GenBank/DDBJ databases">
        <title>Genome analysis of coral dinoflagellate symbionts highlights evolutionary adaptations to a symbiotic lifestyle.</title>
        <authorList>
            <person name="Aranda M."/>
            <person name="Li Y."/>
            <person name="Liew Y.J."/>
            <person name="Baumgarten S."/>
            <person name="Simakov O."/>
            <person name="Wilson M."/>
            <person name="Piel J."/>
            <person name="Ashoor H."/>
            <person name="Bougouffa S."/>
            <person name="Bajic V.B."/>
            <person name="Ryu T."/>
            <person name="Ravasi T."/>
            <person name="Bayer T."/>
            <person name="Micklem G."/>
            <person name="Kim H."/>
            <person name="Bhak J."/>
            <person name="Lajeunesse T.C."/>
            <person name="Voolstra C.R."/>
        </authorList>
    </citation>
    <scope>NUCLEOTIDE SEQUENCE [LARGE SCALE GENOMIC DNA]</scope>
    <source>
        <strain evidence="1 2">CCMP2467</strain>
    </source>
</reference>
<evidence type="ECO:0000313" key="1">
    <source>
        <dbReference type="EMBL" id="OLP97621.1"/>
    </source>
</evidence>
<dbReference type="Proteomes" id="UP000186817">
    <property type="component" value="Unassembled WGS sequence"/>
</dbReference>
<proteinExistence type="predicted"/>
<comment type="caution">
    <text evidence="1">The sequence shown here is derived from an EMBL/GenBank/DDBJ whole genome shotgun (WGS) entry which is preliminary data.</text>
</comment>
<organism evidence="1 2">
    <name type="scientific">Symbiodinium microadriaticum</name>
    <name type="common">Dinoflagellate</name>
    <name type="synonym">Zooxanthella microadriatica</name>
    <dbReference type="NCBI Taxonomy" id="2951"/>
    <lineage>
        <taxon>Eukaryota</taxon>
        <taxon>Sar</taxon>
        <taxon>Alveolata</taxon>
        <taxon>Dinophyceae</taxon>
        <taxon>Suessiales</taxon>
        <taxon>Symbiodiniaceae</taxon>
        <taxon>Symbiodinium</taxon>
    </lineage>
</organism>
<evidence type="ECO:0000313" key="2">
    <source>
        <dbReference type="Proteomes" id="UP000186817"/>
    </source>
</evidence>
<protein>
    <submittedName>
        <fullName evidence="1">Uncharacterized protein</fullName>
    </submittedName>
</protein>
<keyword evidence="2" id="KW-1185">Reference proteome</keyword>
<gene>
    <name evidence="1" type="ORF">AK812_SmicGene20019</name>
</gene>
<dbReference type="EMBL" id="LSRX01000427">
    <property type="protein sequence ID" value="OLP97621.1"/>
    <property type="molecule type" value="Genomic_DNA"/>
</dbReference>
<accession>A0A1Q9DR26</accession>
<dbReference type="OrthoDB" id="460054at2759"/>
<dbReference type="AlphaFoldDB" id="A0A1Q9DR26"/>
<name>A0A1Q9DR26_SYMMI</name>
<sequence length="607" mass="68464">MLTTRLHVRPEEELSWSLAVETELTVRELEQVIQRSAGFFRYHVGGRSHSVGPRKTVTAGYLCRSWCELRVTYRASGDSYIDWSSVSETPTIGWISDLEGPGSGSDGGSTVIAQRASCRLVIKAPWKRQRNRQVVELLCTRDRDCTTKYHEDAFNLHSLDTRFVLFCSNHGHDQGLPPNVWRVAKLRRIHQEAGKVNMSLRAMGLFILGEIKKCVEVVYKDKQTKAQTNHCLNEMGQWDYLYRDPSEKKHKRNSDIPTIGREKVMEMLTLLGLEELLPSPNVVHRLHSLRPLTECSETMEKGLRASEAQEAYTILRQLSQLAITQPASLNLRPDKLQRSDLANHIQQQIAKLSCIQVAEHGSTFVLSLPLITSLHQVRNWREIAEYISQNPETVIRELESCLPKSQKDTGDICGVELRVVPGHAQPPPDEARDVGRLCGERRFHNAASLGSVLFDDPCLRAHVHRFAEASLEAPLSNAKLEARSRKDTYLFELDRETSCHQSEHWQSSIVLLFIRKSLLNVIVTVCLKRAKDRRYQVSCTSLGGNVIETIHMGASARLGELREHLCKRLVLSRNRLTLLAEAGTVLSVDRDGQALEVLDSVAAWGGA</sequence>